<evidence type="ECO:0000313" key="4">
    <source>
        <dbReference type="EMBL" id="RRQ49963.1"/>
    </source>
</evidence>
<dbReference type="InterPro" id="IPR050680">
    <property type="entry name" value="YpeA/RimI_acetyltransf"/>
</dbReference>
<proteinExistence type="predicted"/>
<feature type="domain" description="N-acetyltransferase" evidence="3">
    <location>
        <begin position="7"/>
        <end position="176"/>
    </location>
</feature>
<keyword evidence="2" id="KW-0012">Acyltransferase</keyword>
<keyword evidence="1" id="KW-0808">Transferase</keyword>
<dbReference type="OrthoDB" id="7205533at2"/>
<dbReference type="InterPro" id="IPR000182">
    <property type="entry name" value="GNAT_dom"/>
</dbReference>
<evidence type="ECO:0000313" key="5">
    <source>
        <dbReference type="Proteomes" id="UP000286990"/>
    </source>
</evidence>
<name>A0A426RLU1_9FLAO</name>
<dbReference type="CDD" id="cd04301">
    <property type="entry name" value="NAT_SF"/>
    <property type="match status" value="1"/>
</dbReference>
<dbReference type="AlphaFoldDB" id="A0A426RLU1"/>
<organism evidence="4 5">
    <name type="scientific">Maribacter algicola</name>
    <dbReference type="NCBI Taxonomy" id="2498892"/>
    <lineage>
        <taxon>Bacteria</taxon>
        <taxon>Pseudomonadati</taxon>
        <taxon>Bacteroidota</taxon>
        <taxon>Flavobacteriia</taxon>
        <taxon>Flavobacteriales</taxon>
        <taxon>Flavobacteriaceae</taxon>
        <taxon>Maribacter</taxon>
    </lineage>
</organism>
<dbReference type="PROSITE" id="PS51186">
    <property type="entry name" value="GNAT"/>
    <property type="match status" value="1"/>
</dbReference>
<reference evidence="5" key="1">
    <citation type="submission" date="2018-12" db="EMBL/GenBank/DDBJ databases">
        <title>Maribacter lutimaris sp. nov., isolated from marine sediment.</title>
        <authorList>
            <person name="Kim K.K."/>
        </authorList>
    </citation>
    <scope>NUCLEOTIDE SEQUENCE [LARGE SCALE GENOMIC DNA]</scope>
    <source>
        <strain evidence="5">PoM-212</strain>
    </source>
</reference>
<comment type="caution">
    <text evidence="4">The sequence shown here is derived from an EMBL/GenBank/DDBJ whole genome shotgun (WGS) entry which is preliminary data.</text>
</comment>
<accession>A0A426RLU1</accession>
<dbReference type="PANTHER" id="PTHR43420">
    <property type="entry name" value="ACETYLTRANSFERASE"/>
    <property type="match status" value="1"/>
</dbReference>
<evidence type="ECO:0000256" key="2">
    <source>
        <dbReference type="ARBA" id="ARBA00023315"/>
    </source>
</evidence>
<dbReference type="Proteomes" id="UP000286990">
    <property type="component" value="Unassembled WGS sequence"/>
</dbReference>
<dbReference type="EMBL" id="QUSX01000001">
    <property type="protein sequence ID" value="RRQ49963.1"/>
    <property type="molecule type" value="Genomic_DNA"/>
</dbReference>
<dbReference type="SUPFAM" id="SSF55729">
    <property type="entry name" value="Acyl-CoA N-acyltransferases (Nat)"/>
    <property type="match status" value="1"/>
</dbReference>
<dbReference type="InterPro" id="IPR016181">
    <property type="entry name" value="Acyl_CoA_acyltransferase"/>
</dbReference>
<sequence length="178" mass="21040">MSNIPKLEFVPCKPCDVEQLMSISRTTFSDAFRNQNDPADFNSYLEQAFSKEQLCRELENPKMTFYFVYFEGVLAAYFKLNEGDAQTDIKQKDSMELERIYVLKAFQGKQLGKRILDWIKDRAGNVGKSFLWLGVWEKNPRAIVFYERHGFYKFGTHPYFIGNDKQTDYLMRYDVITR</sequence>
<evidence type="ECO:0000256" key="1">
    <source>
        <dbReference type="ARBA" id="ARBA00022679"/>
    </source>
</evidence>
<protein>
    <submittedName>
        <fullName evidence="4">GNAT family N-acetyltransferase</fullName>
    </submittedName>
</protein>
<dbReference type="Pfam" id="PF00583">
    <property type="entry name" value="Acetyltransf_1"/>
    <property type="match status" value="1"/>
</dbReference>
<dbReference type="Gene3D" id="3.40.630.30">
    <property type="match status" value="1"/>
</dbReference>
<dbReference type="PANTHER" id="PTHR43420:SF47">
    <property type="entry name" value="N-ACETYLTRANSFERASE DOMAIN-CONTAINING PROTEIN"/>
    <property type="match status" value="1"/>
</dbReference>
<dbReference type="GO" id="GO:0016747">
    <property type="term" value="F:acyltransferase activity, transferring groups other than amino-acyl groups"/>
    <property type="evidence" value="ECO:0007669"/>
    <property type="project" value="InterPro"/>
</dbReference>
<keyword evidence="5" id="KW-1185">Reference proteome</keyword>
<gene>
    <name evidence="4" type="ORF">DZC72_05105</name>
</gene>
<evidence type="ECO:0000259" key="3">
    <source>
        <dbReference type="PROSITE" id="PS51186"/>
    </source>
</evidence>